<comment type="caution">
    <text evidence="2">The sequence shown here is derived from an EMBL/GenBank/DDBJ whole genome shotgun (WGS) entry which is preliminary data.</text>
</comment>
<dbReference type="OrthoDB" id="10474440at2759"/>
<feature type="transmembrane region" description="Helical" evidence="1">
    <location>
        <begin position="12"/>
        <end position="34"/>
    </location>
</feature>
<keyword evidence="1" id="KW-0472">Membrane</keyword>
<accession>A0A0B2UY68</accession>
<protein>
    <recommendedName>
        <fullName evidence="4">ZP domain-containing protein</fullName>
    </recommendedName>
</protein>
<evidence type="ECO:0000313" key="2">
    <source>
        <dbReference type="EMBL" id="KHN76006.1"/>
    </source>
</evidence>
<evidence type="ECO:0008006" key="4">
    <source>
        <dbReference type="Google" id="ProtNLM"/>
    </source>
</evidence>
<evidence type="ECO:0000256" key="1">
    <source>
        <dbReference type="SAM" id="Phobius"/>
    </source>
</evidence>
<organism evidence="2 3">
    <name type="scientific">Toxocara canis</name>
    <name type="common">Canine roundworm</name>
    <dbReference type="NCBI Taxonomy" id="6265"/>
    <lineage>
        <taxon>Eukaryota</taxon>
        <taxon>Metazoa</taxon>
        <taxon>Ecdysozoa</taxon>
        <taxon>Nematoda</taxon>
        <taxon>Chromadorea</taxon>
        <taxon>Rhabditida</taxon>
        <taxon>Spirurina</taxon>
        <taxon>Ascaridomorpha</taxon>
        <taxon>Ascaridoidea</taxon>
        <taxon>Toxocaridae</taxon>
        <taxon>Toxocara</taxon>
    </lineage>
</organism>
<keyword evidence="1" id="KW-1133">Transmembrane helix</keyword>
<evidence type="ECO:0000313" key="3">
    <source>
        <dbReference type="Proteomes" id="UP000031036"/>
    </source>
</evidence>
<feature type="transmembrane region" description="Helical" evidence="1">
    <location>
        <begin position="533"/>
        <end position="555"/>
    </location>
</feature>
<name>A0A0B2UY68_TOXCA</name>
<keyword evidence="3" id="KW-1185">Reference proteome</keyword>
<gene>
    <name evidence="2" type="ORF">Tcan_18210</name>
</gene>
<dbReference type="Proteomes" id="UP000031036">
    <property type="component" value="Unassembled WGS sequence"/>
</dbReference>
<dbReference type="EMBL" id="JPKZ01002585">
    <property type="protein sequence ID" value="KHN76006.1"/>
    <property type="molecule type" value="Genomic_DNA"/>
</dbReference>
<reference evidence="2 3" key="1">
    <citation type="submission" date="2014-11" db="EMBL/GenBank/DDBJ databases">
        <title>Genetic blueprint of the zoonotic pathogen Toxocara canis.</title>
        <authorList>
            <person name="Zhu X.-Q."/>
            <person name="Korhonen P.K."/>
            <person name="Cai H."/>
            <person name="Young N.D."/>
            <person name="Nejsum P."/>
            <person name="von Samson-Himmelstjerna G."/>
            <person name="Boag P.R."/>
            <person name="Tan P."/>
            <person name="Li Q."/>
            <person name="Min J."/>
            <person name="Yang Y."/>
            <person name="Wang X."/>
            <person name="Fang X."/>
            <person name="Hall R.S."/>
            <person name="Hofmann A."/>
            <person name="Sternberg P.W."/>
            <person name="Jex A.R."/>
            <person name="Gasser R.B."/>
        </authorList>
    </citation>
    <scope>NUCLEOTIDE SEQUENCE [LARGE SCALE GENOMIC DNA]</scope>
    <source>
        <strain evidence="2">PN_DK_2014</strain>
    </source>
</reference>
<keyword evidence="1" id="KW-0812">Transmembrane</keyword>
<dbReference type="AlphaFoldDB" id="A0A0B2UY68"/>
<sequence length="584" mass="65738">MMVVHFRLNGCVRLALMLSDVFSIFALMAVGNVWSTFIDGTVELNCQRKHFELHYEPYTSLSSDFVRISRGYTQPHSDSRLASDRQICRSEFRRQNVARLVLKASYQRCSGIVSLDVRDGILHTITIDYYTSANHVNRSFTVTCFVPNEGFDLGSVPFRMSLSEGNRNVQNAQEAVFRIGDELNARLEPKAHFSFPDGTVELNCQRKHFELHYEPYTSLSSDFVRISRGYTQPHSDSRLASDRQICRSEFRRQNVARLVLKASYQRCSGIVSLDVRDGILHTITIDYYTSANHVNRSFTVTCFVPNEGFDLGSVPFRMSLSEGNRNVQNAQEAVFRIGDELNARLEPKAHFSFPVALHGYPVACRTLKTDGKAEAEVVHEGCPSMNGLAGRSLRLVQNISNLGSIQMRFTVSEQLIPWSKPDERSEIGEFLIECQSLPCTGDRLSGINGVPQCPRTTLFCFGATENEKAHFPKSLKSFPTVITKSDFPIRVIRRRSSDEVKAIPTLCQQRCSMGLEDIANDRQHTLISLRTTVLLAVLSLLIGISFAAGIWLIHVQTQGKAKRRLRREELSRVPIVAEADVNAA</sequence>
<proteinExistence type="predicted"/>